<organism evidence="1 2">
    <name type="scientific">Brassica oleracea var. oleracea</name>
    <dbReference type="NCBI Taxonomy" id="109376"/>
    <lineage>
        <taxon>Eukaryota</taxon>
        <taxon>Viridiplantae</taxon>
        <taxon>Streptophyta</taxon>
        <taxon>Embryophyta</taxon>
        <taxon>Tracheophyta</taxon>
        <taxon>Spermatophyta</taxon>
        <taxon>Magnoliopsida</taxon>
        <taxon>eudicotyledons</taxon>
        <taxon>Gunneridae</taxon>
        <taxon>Pentapetalae</taxon>
        <taxon>rosids</taxon>
        <taxon>malvids</taxon>
        <taxon>Brassicales</taxon>
        <taxon>Brassicaceae</taxon>
        <taxon>Brassiceae</taxon>
        <taxon>Brassica</taxon>
    </lineage>
</organism>
<dbReference type="CDD" id="cd04480">
    <property type="entry name" value="RPA1_DBD_A_like"/>
    <property type="match status" value="1"/>
</dbReference>
<protein>
    <recommendedName>
        <fullName evidence="3">DUF223 domain-containing protein</fullName>
    </recommendedName>
</protein>
<reference evidence="1" key="1">
    <citation type="journal article" date="2014" name="Genome Biol.">
        <title>Transcriptome and methylome profiling reveals relics of genome dominance in the mesopolyploid Brassica oleracea.</title>
        <authorList>
            <person name="Parkin I.A."/>
            <person name="Koh C."/>
            <person name="Tang H."/>
            <person name="Robinson S.J."/>
            <person name="Kagale S."/>
            <person name="Clarke W.E."/>
            <person name="Town C.D."/>
            <person name="Nixon J."/>
            <person name="Krishnakumar V."/>
            <person name="Bidwell S.L."/>
            <person name="Denoeud F."/>
            <person name="Belcram H."/>
            <person name="Links M.G."/>
            <person name="Just J."/>
            <person name="Clarke C."/>
            <person name="Bender T."/>
            <person name="Huebert T."/>
            <person name="Mason A.S."/>
            <person name="Pires J.C."/>
            <person name="Barker G."/>
            <person name="Moore J."/>
            <person name="Walley P.G."/>
            <person name="Manoli S."/>
            <person name="Batley J."/>
            <person name="Edwards D."/>
            <person name="Nelson M.N."/>
            <person name="Wang X."/>
            <person name="Paterson A.H."/>
            <person name="King G."/>
            <person name="Bancroft I."/>
            <person name="Chalhoub B."/>
            <person name="Sharpe A.G."/>
        </authorList>
    </citation>
    <scope>NUCLEOTIDE SEQUENCE [LARGE SCALE GENOMIC DNA]</scope>
    <source>
        <strain evidence="1">cv. TO1000</strain>
    </source>
</reference>
<evidence type="ECO:0000313" key="1">
    <source>
        <dbReference type="EnsemblPlants" id="Bo01022s030.1"/>
    </source>
</evidence>
<accession>A0A0D2ZT07</accession>
<dbReference type="Gramene" id="Bo01022s030.1">
    <property type="protein sequence ID" value="Bo01022s030.1"/>
    <property type="gene ID" value="Bo01022s030"/>
</dbReference>
<dbReference type="AlphaFoldDB" id="A0A0D2ZT07"/>
<sequence length="175" mass="20164">MYIIIVEFLLTPQRATSSNRRPGVRHSTFESLRLGRSSQSIASGFLRFWDSLNFKKDREFVGITVLFLDQKVNFVIHRFTPVGRANHYMPSLKVDSIVRVGRFEVVRCSSMYKITDHPFLIFFISLTIIDEVITGAPEINLQSRLDYVVGKIRSVQGFDLTKETTRVVICLLNYP</sequence>
<dbReference type="HOGENOM" id="CLU_019382_1_2_1"/>
<keyword evidence="2" id="KW-1185">Reference proteome</keyword>
<evidence type="ECO:0000313" key="2">
    <source>
        <dbReference type="Proteomes" id="UP000032141"/>
    </source>
</evidence>
<proteinExistence type="predicted"/>
<name>A0A0D2ZT07_BRAOL</name>
<evidence type="ECO:0008006" key="3">
    <source>
        <dbReference type="Google" id="ProtNLM"/>
    </source>
</evidence>
<dbReference type="EnsemblPlants" id="Bo01022s030.1">
    <property type="protein sequence ID" value="Bo01022s030.1"/>
    <property type="gene ID" value="Bo01022s030"/>
</dbReference>
<reference evidence="1" key="2">
    <citation type="submission" date="2015-06" db="UniProtKB">
        <authorList>
            <consortium name="EnsemblPlants"/>
        </authorList>
    </citation>
    <scope>IDENTIFICATION</scope>
</reference>
<dbReference type="Proteomes" id="UP000032141">
    <property type="component" value="Unassembled WGS sequence"/>
</dbReference>